<dbReference type="EMBL" id="HBIV01008951">
    <property type="protein sequence ID" value="CAE0654314.1"/>
    <property type="molecule type" value="Transcribed_RNA"/>
</dbReference>
<sequence>MARSNMHCHPYCLQHCRNVIINIKEVHVVYGVTMLGEILLWNPLASQPVKRILRTTLGALVGTMSVVERWFLQDVRGFPSQQRQKLSKKEAMGEADIRTEGEVRIFACLQDLDNGAWNLIDLTVETASDGSFRKTSVPMRRYPCEKSNIREAPDWVVSGGVAVIAGRTETKVWTLGSENFHAINHWAPKKKIDELVPNVSRVALSPNTAYMCTSKAASLNVYRMTEAG</sequence>
<dbReference type="AlphaFoldDB" id="A0A6V3K0R2"/>
<accession>A0A6V3K0R2</accession>
<proteinExistence type="predicted"/>
<evidence type="ECO:0000313" key="2">
    <source>
        <dbReference type="EMBL" id="CAE0654314.1"/>
    </source>
</evidence>
<gene>
    <name evidence="1" type="ORF">LGLO00237_LOCUS6740</name>
    <name evidence="2" type="ORF">LGLO00237_LOCUS6747</name>
</gene>
<name>A0A6V3K0R2_9EUKA</name>
<dbReference type="EMBL" id="HBIV01008944">
    <property type="protein sequence ID" value="CAE0654305.1"/>
    <property type="molecule type" value="Transcribed_RNA"/>
</dbReference>
<evidence type="ECO:0000313" key="1">
    <source>
        <dbReference type="EMBL" id="CAE0654305.1"/>
    </source>
</evidence>
<protein>
    <submittedName>
        <fullName evidence="1">Uncharacterized protein</fullName>
    </submittedName>
</protein>
<reference evidence="1" key="1">
    <citation type="submission" date="2021-01" db="EMBL/GenBank/DDBJ databases">
        <authorList>
            <person name="Corre E."/>
            <person name="Pelletier E."/>
            <person name="Niang G."/>
            <person name="Scheremetjew M."/>
            <person name="Finn R."/>
            <person name="Kale V."/>
            <person name="Holt S."/>
            <person name="Cochrane G."/>
            <person name="Meng A."/>
            <person name="Brown T."/>
            <person name="Cohen L."/>
        </authorList>
    </citation>
    <scope>NUCLEOTIDE SEQUENCE</scope>
    <source>
        <strain evidence="1">CCCM811</strain>
    </source>
</reference>
<organism evidence="1">
    <name type="scientific">Lotharella globosa</name>
    <dbReference type="NCBI Taxonomy" id="91324"/>
    <lineage>
        <taxon>Eukaryota</taxon>
        <taxon>Sar</taxon>
        <taxon>Rhizaria</taxon>
        <taxon>Cercozoa</taxon>
        <taxon>Chlorarachniophyceae</taxon>
        <taxon>Lotharella</taxon>
    </lineage>
</organism>